<proteinExistence type="predicted"/>
<comment type="caution">
    <text evidence="1">The sequence shown here is derived from an EMBL/GenBank/DDBJ whole genome shotgun (WGS) entry which is preliminary data.</text>
</comment>
<organism evidence="1">
    <name type="scientific">Psilocybe cubensis</name>
    <name type="common">Psychedelic mushroom</name>
    <name type="synonym">Stropharia cubensis</name>
    <dbReference type="NCBI Taxonomy" id="181762"/>
    <lineage>
        <taxon>Eukaryota</taxon>
        <taxon>Fungi</taxon>
        <taxon>Dikarya</taxon>
        <taxon>Basidiomycota</taxon>
        <taxon>Agaricomycotina</taxon>
        <taxon>Agaricomycetes</taxon>
        <taxon>Agaricomycetidae</taxon>
        <taxon>Agaricales</taxon>
        <taxon>Agaricineae</taxon>
        <taxon>Strophariaceae</taxon>
        <taxon>Psilocybe</taxon>
    </lineage>
</organism>
<accession>A0A8H7XWF6</accession>
<name>A0A8H7XWF6_PSICU</name>
<dbReference type="EMBL" id="JAFIQS010000008">
    <property type="protein sequence ID" value="KAG5166754.1"/>
    <property type="molecule type" value="Genomic_DNA"/>
</dbReference>
<dbReference type="OrthoDB" id="3159295at2759"/>
<evidence type="ECO:0008006" key="2">
    <source>
        <dbReference type="Google" id="ProtNLM"/>
    </source>
</evidence>
<dbReference type="AlphaFoldDB" id="A0A8H7XWF6"/>
<evidence type="ECO:0000313" key="1">
    <source>
        <dbReference type="EMBL" id="KAG5166754.1"/>
    </source>
</evidence>
<protein>
    <recommendedName>
        <fullName evidence="2">F-box domain-containing protein</fullName>
    </recommendedName>
</protein>
<reference evidence="1" key="1">
    <citation type="submission" date="2021-02" db="EMBL/GenBank/DDBJ databases">
        <title>Psilocybe cubensis genome.</title>
        <authorList>
            <person name="Mckernan K.J."/>
            <person name="Crawford S."/>
            <person name="Trippe A."/>
            <person name="Kane L.T."/>
            <person name="Mclaughlin S."/>
        </authorList>
    </citation>
    <scope>NUCLEOTIDE SEQUENCE [LARGE SCALE GENOMIC DNA]</scope>
    <source>
        <strain evidence="1">MGC-MH-2018</strain>
    </source>
</reference>
<sequence length="424" mass="47797">MPLRLDVPGDGTPPTRLYRRKSLKLTRAPSAQAETEAKEPDFLLTSLPTPKVPMEVLEQIIFFYAEDALALDDLLDCRRSAFRNFIKSCTLVSKDFRFLVLRRFFEQISFENTKHSKALFGYLAEVDLGYKMLGWTGGYFWVRSLSTASFLIRFNTRNLKNLTHLSNLAIDFAHSGLILQSVALTEMFNSIAQPNIAWGLTSLTLTRLPRIDVHLLTLISTSFPVLVKLHISSIEALDDCCPSCYENSQMRMVHSPVDDLYPDIASLTDAIGSSLAPLKNLTDLFIGVFLSRSNLLDLHITHAKSNIDMDQLFVAAIALCPLCEIHRKPTKEAELTASLCLARHLDSLKRIGWGTCFDRSLEIERSRKEPNTIEGSRQTNRMGKISDEVIIDRPSTTADAGLDRLSTLLSIARTDETIRIRRLY</sequence>
<gene>
    <name evidence="1" type="ORF">JR316_008844</name>
</gene>